<reference evidence="1" key="2">
    <citation type="journal article" date="2014" name="ISME J.">
        <title>Microbial stratification in low pH oxic and suboxic macroscopic growths along an acid mine drainage.</title>
        <authorList>
            <person name="Mendez-Garcia C."/>
            <person name="Mesa V."/>
            <person name="Sprenger R.R."/>
            <person name="Richter M."/>
            <person name="Diez M.S."/>
            <person name="Solano J."/>
            <person name="Bargiela R."/>
            <person name="Golyshina O.V."/>
            <person name="Manteca A."/>
            <person name="Ramos J.L."/>
            <person name="Gallego J.R."/>
            <person name="Llorente I."/>
            <person name="Martins Dos Santos V.A."/>
            <person name="Jensen O.N."/>
            <person name="Pelaez A.I."/>
            <person name="Sanchez J."/>
            <person name="Ferrer M."/>
        </authorList>
    </citation>
    <scope>NUCLEOTIDE SEQUENCE</scope>
</reference>
<name>T1B938_9ZZZZ</name>
<evidence type="ECO:0008006" key="2">
    <source>
        <dbReference type="Google" id="ProtNLM"/>
    </source>
</evidence>
<dbReference type="Pfam" id="PF13578">
    <property type="entry name" value="Methyltransf_24"/>
    <property type="match status" value="1"/>
</dbReference>
<protein>
    <recommendedName>
        <fullName evidence="2">Rhamnosyl O-methyltransferase</fullName>
    </recommendedName>
</protein>
<dbReference type="EMBL" id="AUZX01006170">
    <property type="protein sequence ID" value="EQD64963.1"/>
    <property type="molecule type" value="Genomic_DNA"/>
</dbReference>
<reference evidence="1" key="1">
    <citation type="submission" date="2013-08" db="EMBL/GenBank/DDBJ databases">
        <authorList>
            <person name="Mendez C."/>
            <person name="Richter M."/>
            <person name="Ferrer M."/>
            <person name="Sanchez J."/>
        </authorList>
    </citation>
    <scope>NUCLEOTIDE SEQUENCE</scope>
</reference>
<dbReference type="InterPro" id="IPR029063">
    <property type="entry name" value="SAM-dependent_MTases_sf"/>
</dbReference>
<comment type="caution">
    <text evidence="1">The sequence shown here is derived from an EMBL/GenBank/DDBJ whole genome shotgun (WGS) entry which is preliminary data.</text>
</comment>
<organism evidence="1">
    <name type="scientific">mine drainage metagenome</name>
    <dbReference type="NCBI Taxonomy" id="410659"/>
    <lineage>
        <taxon>unclassified sequences</taxon>
        <taxon>metagenomes</taxon>
        <taxon>ecological metagenomes</taxon>
    </lineage>
</organism>
<sequence length="116" mass="13415">MISFDLGVKYGNSDEMPVGFAISEELKAKWNLIIGDSSTTLIEQLEKYKTINMFFHDSNHTYEHVTFELETVYPYLSNNFLVVVDNYDWSEATKNFAAENDLKLVHVSDDMCFIIN</sequence>
<evidence type="ECO:0000313" key="1">
    <source>
        <dbReference type="EMBL" id="EQD64963.1"/>
    </source>
</evidence>
<accession>T1B938</accession>
<dbReference type="Gene3D" id="3.40.50.150">
    <property type="entry name" value="Vaccinia Virus protein VP39"/>
    <property type="match status" value="1"/>
</dbReference>
<gene>
    <name evidence="1" type="ORF">B1A_08650</name>
</gene>
<dbReference type="AlphaFoldDB" id="T1B938"/>
<proteinExistence type="predicted"/>